<dbReference type="Proteomes" id="UP000605992">
    <property type="component" value="Unassembled WGS sequence"/>
</dbReference>
<evidence type="ECO:0000256" key="1">
    <source>
        <dbReference type="SAM" id="MobiDB-lite"/>
    </source>
</evidence>
<organism evidence="2 3">
    <name type="scientific">Planotetraspora thailandica</name>
    <dbReference type="NCBI Taxonomy" id="487172"/>
    <lineage>
        <taxon>Bacteria</taxon>
        <taxon>Bacillati</taxon>
        <taxon>Actinomycetota</taxon>
        <taxon>Actinomycetes</taxon>
        <taxon>Streptosporangiales</taxon>
        <taxon>Streptosporangiaceae</taxon>
        <taxon>Planotetraspora</taxon>
    </lineage>
</organism>
<gene>
    <name evidence="2" type="ORF">Pth03_76000</name>
</gene>
<dbReference type="EMBL" id="BOOR01000080">
    <property type="protein sequence ID" value="GII59211.1"/>
    <property type="molecule type" value="Genomic_DNA"/>
</dbReference>
<evidence type="ECO:0000313" key="3">
    <source>
        <dbReference type="Proteomes" id="UP000605992"/>
    </source>
</evidence>
<reference evidence="2" key="1">
    <citation type="submission" date="2021-01" db="EMBL/GenBank/DDBJ databases">
        <title>Whole genome shotgun sequence of Planotetraspora thailandica NBRC 104271.</title>
        <authorList>
            <person name="Komaki H."/>
            <person name="Tamura T."/>
        </authorList>
    </citation>
    <scope>NUCLEOTIDE SEQUENCE</scope>
    <source>
        <strain evidence="2">NBRC 104271</strain>
    </source>
</reference>
<feature type="region of interest" description="Disordered" evidence="1">
    <location>
        <begin position="24"/>
        <end position="68"/>
    </location>
</feature>
<name>A0A8J3Y1U3_9ACTN</name>
<protein>
    <submittedName>
        <fullName evidence="2">Uncharacterized protein</fullName>
    </submittedName>
</protein>
<proteinExistence type="predicted"/>
<evidence type="ECO:0000313" key="2">
    <source>
        <dbReference type="EMBL" id="GII59211.1"/>
    </source>
</evidence>
<dbReference type="AlphaFoldDB" id="A0A8J3Y1U3"/>
<feature type="compositionally biased region" description="Basic and acidic residues" evidence="1">
    <location>
        <begin position="30"/>
        <end position="52"/>
    </location>
</feature>
<sequence length="68" mass="7331">MAAAPAGPAPVLITGGAAYAPTTRLTGLRPEWREMDRLRGQDPRRTSARESTDTTDVGNAVQDRVRPK</sequence>
<accession>A0A8J3Y1U3</accession>
<comment type="caution">
    <text evidence="2">The sequence shown here is derived from an EMBL/GenBank/DDBJ whole genome shotgun (WGS) entry which is preliminary data.</text>
</comment>
<keyword evidence="3" id="KW-1185">Reference proteome</keyword>